<keyword evidence="5" id="KW-0966">Cell projection</keyword>
<dbReference type="InterPro" id="IPR003775">
    <property type="entry name" value="Flagellar_assembly_factor_FliW"/>
</dbReference>
<reference evidence="5 6" key="1">
    <citation type="submission" date="2024-05" db="EMBL/GenBank/DDBJ databases">
        <authorList>
            <consortium name="Candidatus Magnetaquicoccaceae bacterium FCR-1 genome sequencing consortium"/>
            <person name="Shimoshige H."/>
            <person name="Shimamura S."/>
            <person name="Taoka A."/>
            <person name="Kobayashi H."/>
            <person name="Maekawa T."/>
        </authorList>
    </citation>
    <scope>NUCLEOTIDE SEQUENCE [LARGE SCALE GENOMIC DNA]</scope>
    <source>
        <strain evidence="5 6">FCR-1</strain>
    </source>
</reference>
<dbReference type="HAMAP" id="MF_01185">
    <property type="entry name" value="FliW"/>
    <property type="match status" value="1"/>
</dbReference>
<evidence type="ECO:0000256" key="1">
    <source>
        <dbReference type="ARBA" id="ARBA00022490"/>
    </source>
</evidence>
<dbReference type="SUPFAM" id="SSF141457">
    <property type="entry name" value="BH3618-like"/>
    <property type="match status" value="1"/>
</dbReference>
<keyword evidence="1 4" id="KW-0963">Cytoplasm</keyword>
<dbReference type="Gene3D" id="2.30.290.10">
    <property type="entry name" value="BH3618-like"/>
    <property type="match status" value="1"/>
</dbReference>
<evidence type="ECO:0000313" key="6">
    <source>
        <dbReference type="Proteomes" id="UP001628193"/>
    </source>
</evidence>
<dbReference type="Proteomes" id="UP001628193">
    <property type="component" value="Unassembled WGS sequence"/>
</dbReference>
<keyword evidence="5" id="KW-0282">Flagellum</keyword>
<keyword evidence="4" id="KW-0143">Chaperone</keyword>
<dbReference type="PANTHER" id="PTHR39190">
    <property type="entry name" value="FLAGELLAR ASSEMBLY FACTOR FLIW"/>
    <property type="match status" value="1"/>
</dbReference>
<protein>
    <recommendedName>
        <fullName evidence="4">Flagellar assembly factor FliW</fullName>
    </recommendedName>
</protein>
<name>A0ABQ0C501_9PROT</name>
<evidence type="ECO:0000313" key="5">
    <source>
        <dbReference type="EMBL" id="GAB0055966.1"/>
    </source>
</evidence>
<dbReference type="PANTHER" id="PTHR39190:SF1">
    <property type="entry name" value="FLAGELLAR ASSEMBLY FACTOR FLIW"/>
    <property type="match status" value="1"/>
</dbReference>
<evidence type="ECO:0000256" key="3">
    <source>
        <dbReference type="ARBA" id="ARBA00022845"/>
    </source>
</evidence>
<comment type="subunit">
    <text evidence="4">Interacts with translational regulator CsrA and flagellin(s).</text>
</comment>
<gene>
    <name evidence="5" type="primary">fliW_2</name>
    <name evidence="4" type="synonym">fliW</name>
    <name evidence="5" type="ORF">SIID45300_00265</name>
</gene>
<keyword evidence="5" id="KW-0969">Cilium</keyword>
<dbReference type="InterPro" id="IPR024046">
    <property type="entry name" value="Flagellar_assmbl_FliW_dom_sf"/>
</dbReference>
<dbReference type="Pfam" id="PF02623">
    <property type="entry name" value="FliW"/>
    <property type="match status" value="1"/>
</dbReference>
<organism evidence="5 6">
    <name type="scientific">Candidatus Magnetaquiglobus chichijimensis</name>
    <dbReference type="NCBI Taxonomy" id="3141448"/>
    <lineage>
        <taxon>Bacteria</taxon>
        <taxon>Pseudomonadati</taxon>
        <taxon>Pseudomonadota</taxon>
        <taxon>Magnetococcia</taxon>
        <taxon>Magnetococcales</taxon>
        <taxon>Candidatus Magnetaquicoccaceae</taxon>
        <taxon>Candidatus Magnetaquiglobus</taxon>
    </lineage>
</organism>
<comment type="function">
    <text evidence="4">Acts as an anti-CsrA protein, binds CsrA and prevents it from repressing translation of its target genes, one of which is flagellin. Binds to flagellin and participates in the assembly of the flagellum.</text>
</comment>
<comment type="similarity">
    <text evidence="4">Belongs to the FliW family.</text>
</comment>
<evidence type="ECO:0000256" key="2">
    <source>
        <dbReference type="ARBA" id="ARBA00022795"/>
    </source>
</evidence>
<comment type="subcellular location">
    <subcellularLocation>
        <location evidence="4">Cytoplasm</location>
    </subcellularLocation>
</comment>
<dbReference type="RefSeq" id="WP_420903677.1">
    <property type="nucleotide sequence ID" value="NZ_BAAFGK010000001.1"/>
</dbReference>
<evidence type="ECO:0000256" key="4">
    <source>
        <dbReference type="HAMAP-Rule" id="MF_01185"/>
    </source>
</evidence>
<comment type="caution">
    <text evidence="5">The sequence shown here is derived from an EMBL/GenBank/DDBJ whole genome shotgun (WGS) entry which is preliminary data.</text>
</comment>
<keyword evidence="6" id="KW-1185">Reference proteome</keyword>
<keyword evidence="3 4" id="KW-0810">Translation regulation</keyword>
<proteinExistence type="inferred from homology"/>
<accession>A0ABQ0C501</accession>
<reference evidence="5 6" key="2">
    <citation type="submission" date="2024-09" db="EMBL/GenBank/DDBJ databases">
        <title>Draft genome sequence of Candidatus Magnetaquicoccaceae bacterium FCR-1.</title>
        <authorList>
            <person name="Shimoshige H."/>
            <person name="Shimamura S."/>
            <person name="Taoka A."/>
            <person name="Kobayashi H."/>
            <person name="Maekawa T."/>
        </authorList>
    </citation>
    <scope>NUCLEOTIDE SEQUENCE [LARGE SCALE GENOMIC DNA]</scope>
    <source>
        <strain evidence="5 6">FCR-1</strain>
    </source>
</reference>
<dbReference type="EMBL" id="BAAFGK010000001">
    <property type="protein sequence ID" value="GAB0055966.1"/>
    <property type="molecule type" value="Genomic_DNA"/>
</dbReference>
<sequence>MEVLGTRFGTLKYKEDELITLDAGMMGFPNSKRFLMFPYSEDSSFFWLQSADEPEIAFIVINPFDFFSDLEFLVEDADIAAIGLERGEDLEVFSLLTIPDNRPEEMRTNLAGPVVVNVRNRRGRQVVIKEYSARQPLIPFEMRGAYREQTRGKKPVKQMVAVS</sequence>
<keyword evidence="2 4" id="KW-1005">Bacterial flagellum biogenesis</keyword>